<feature type="region of interest" description="Disordered" evidence="1">
    <location>
        <begin position="63"/>
        <end position="94"/>
    </location>
</feature>
<proteinExistence type="predicted"/>
<accession>A0A7Y1QKM5</accession>
<gene>
    <name evidence="2" type="ORF">HBO33_11940</name>
</gene>
<evidence type="ECO:0000313" key="3">
    <source>
        <dbReference type="Proteomes" id="UP000542111"/>
    </source>
</evidence>
<organism evidence="2 3">
    <name type="scientific">Pseudomonas gessardii</name>
    <dbReference type="NCBI Taxonomy" id="78544"/>
    <lineage>
        <taxon>Bacteria</taxon>
        <taxon>Pseudomonadati</taxon>
        <taxon>Pseudomonadota</taxon>
        <taxon>Gammaproteobacteria</taxon>
        <taxon>Pseudomonadales</taxon>
        <taxon>Pseudomonadaceae</taxon>
        <taxon>Pseudomonas</taxon>
    </lineage>
</organism>
<reference evidence="2 3" key="1">
    <citation type="journal article" date="2020" name="Front. Microbiol.">
        <title>Genetic Organization of the aprX-lipA2 Operon Affects the Proteolytic Potential of Pseudomonas Species in Milk.</title>
        <authorList>
            <person name="Maier C."/>
            <person name="Huptas C."/>
            <person name="von Neubeck M."/>
            <person name="Scherer S."/>
            <person name="Wenning M."/>
            <person name="Lucking G."/>
        </authorList>
    </citation>
    <scope>NUCLEOTIDE SEQUENCE [LARGE SCALE GENOMIC DNA]</scope>
    <source>
        <strain evidence="2 3">G4779</strain>
    </source>
</reference>
<sequence length="94" mass="10476">MASLTHITLVIKQPDDPRASQLLLEQVTYVAKLYGGTVIARAPGDEVALCQRLKERLPEEVERVRQELTHSSSRVKGGSRPHEADQEATLRSSR</sequence>
<name>A0A7Y1QKM5_9PSED</name>
<evidence type="ECO:0000256" key="1">
    <source>
        <dbReference type="SAM" id="MobiDB-lite"/>
    </source>
</evidence>
<dbReference type="Proteomes" id="UP000542111">
    <property type="component" value="Unassembled WGS sequence"/>
</dbReference>
<dbReference type="RefSeq" id="WP_169897763.1">
    <property type="nucleotide sequence ID" value="NZ_JAAQYP010000015.1"/>
</dbReference>
<protein>
    <submittedName>
        <fullName evidence="2">Uncharacterized protein</fullName>
    </submittedName>
</protein>
<evidence type="ECO:0000313" key="2">
    <source>
        <dbReference type="EMBL" id="NNA95881.1"/>
    </source>
</evidence>
<dbReference type="AlphaFoldDB" id="A0A7Y1QKM5"/>
<dbReference type="EMBL" id="JAAQYP010000015">
    <property type="protein sequence ID" value="NNA95881.1"/>
    <property type="molecule type" value="Genomic_DNA"/>
</dbReference>
<comment type="caution">
    <text evidence="2">The sequence shown here is derived from an EMBL/GenBank/DDBJ whole genome shotgun (WGS) entry which is preliminary data.</text>
</comment>